<accession>A0ACB7F2L2</accession>
<organism evidence="1 2">
    <name type="scientific">Nibea albiflora</name>
    <name type="common">Yellow drum</name>
    <name type="synonym">Corvina albiflora</name>
    <dbReference type="NCBI Taxonomy" id="240163"/>
    <lineage>
        <taxon>Eukaryota</taxon>
        <taxon>Metazoa</taxon>
        <taxon>Chordata</taxon>
        <taxon>Craniata</taxon>
        <taxon>Vertebrata</taxon>
        <taxon>Euteleostomi</taxon>
        <taxon>Actinopterygii</taxon>
        <taxon>Neopterygii</taxon>
        <taxon>Teleostei</taxon>
        <taxon>Neoteleostei</taxon>
        <taxon>Acanthomorphata</taxon>
        <taxon>Eupercaria</taxon>
        <taxon>Sciaenidae</taxon>
        <taxon>Nibea</taxon>
    </lineage>
</organism>
<dbReference type="EMBL" id="CM024807">
    <property type="protein sequence ID" value="KAG8008561.1"/>
    <property type="molecule type" value="Genomic_DNA"/>
</dbReference>
<proteinExistence type="predicted"/>
<gene>
    <name evidence="1" type="ORF">GBF38_019777</name>
</gene>
<comment type="caution">
    <text evidence="1">The sequence shown here is derived from an EMBL/GenBank/DDBJ whole genome shotgun (WGS) entry which is preliminary data.</text>
</comment>
<reference evidence="1" key="1">
    <citation type="submission" date="2020-04" db="EMBL/GenBank/DDBJ databases">
        <title>A chromosome-scale assembly and high-density genetic map of the yellow drum (Nibea albiflora) genome.</title>
        <authorList>
            <person name="Xu D."/>
            <person name="Zhang W."/>
            <person name="Chen R."/>
            <person name="Tan P."/>
            <person name="Wang L."/>
            <person name="Song H."/>
            <person name="Tian L."/>
            <person name="Zhu Q."/>
            <person name="Wang B."/>
        </authorList>
    </citation>
    <scope>NUCLEOTIDE SEQUENCE</scope>
    <source>
        <strain evidence="1">ZJHYS-2018</strain>
    </source>
</reference>
<evidence type="ECO:0000313" key="1">
    <source>
        <dbReference type="EMBL" id="KAG8008561.1"/>
    </source>
</evidence>
<sequence>MSQERGQKKYKAFQLSISITEPEPSVQEVLKPLRLEVDRLQACAMTVRIFLLVSAVAQLASPALLPHTQQPEKRNVTDFKNIHDVVEKCISSPSKDFFVDDITHLTEGENACGVESPRHADVFSPAVMNMRDIFGPKGQGSSPCGNKQLPY</sequence>
<evidence type="ECO:0000313" key="2">
    <source>
        <dbReference type="Proteomes" id="UP000805704"/>
    </source>
</evidence>
<dbReference type="Proteomes" id="UP000805704">
    <property type="component" value="Chromosome 19"/>
</dbReference>
<name>A0ACB7F2L2_NIBAL</name>
<protein>
    <submittedName>
        <fullName evidence="1">Uncharacterized protein</fullName>
    </submittedName>
</protein>
<keyword evidence="2" id="KW-1185">Reference proteome</keyword>